<feature type="compositionally biased region" description="Acidic residues" evidence="1">
    <location>
        <begin position="336"/>
        <end position="361"/>
    </location>
</feature>
<feature type="region of interest" description="Disordered" evidence="1">
    <location>
        <begin position="628"/>
        <end position="714"/>
    </location>
</feature>
<feature type="compositionally biased region" description="Polar residues" evidence="1">
    <location>
        <begin position="11"/>
        <end position="38"/>
    </location>
</feature>
<feature type="compositionally biased region" description="Low complexity" evidence="1">
    <location>
        <begin position="532"/>
        <end position="543"/>
    </location>
</feature>
<feature type="region of interest" description="Disordered" evidence="1">
    <location>
        <begin position="532"/>
        <end position="553"/>
    </location>
</feature>
<feature type="region of interest" description="Disordered" evidence="1">
    <location>
        <begin position="264"/>
        <end position="428"/>
    </location>
</feature>
<organism evidence="2 3">
    <name type="scientific">Lecanosticta acicola</name>
    <dbReference type="NCBI Taxonomy" id="111012"/>
    <lineage>
        <taxon>Eukaryota</taxon>
        <taxon>Fungi</taxon>
        <taxon>Dikarya</taxon>
        <taxon>Ascomycota</taxon>
        <taxon>Pezizomycotina</taxon>
        <taxon>Dothideomycetes</taxon>
        <taxon>Dothideomycetidae</taxon>
        <taxon>Mycosphaerellales</taxon>
        <taxon>Mycosphaerellaceae</taxon>
        <taxon>Lecanosticta</taxon>
    </lineage>
</organism>
<feature type="region of interest" description="Disordered" evidence="1">
    <location>
        <begin position="465"/>
        <end position="495"/>
    </location>
</feature>
<dbReference type="AlphaFoldDB" id="A0AAI9EE39"/>
<feature type="compositionally biased region" description="Basic and acidic residues" evidence="1">
    <location>
        <begin position="704"/>
        <end position="714"/>
    </location>
</feature>
<feature type="compositionally biased region" description="Acidic residues" evidence="1">
    <location>
        <begin position="68"/>
        <end position="79"/>
    </location>
</feature>
<feature type="compositionally biased region" description="Polar residues" evidence="1">
    <location>
        <begin position="168"/>
        <end position="177"/>
    </location>
</feature>
<sequence>MANRSPYVAPQGSSRFLQQKKLSNGSPKLAPQSKNEMNNMHEAANGTRTGDAVSDDSGNETAQSDGNANEEQDSDEEDGFALPGARITGSSVPSRLAGLVPNDVDMLDDEQDATAGAEDEDDEDDEVYGDVEDISDGDSSDVEEDGLLRLAADDLRKEYERLEEPSRAMTSEISNMSLAADQEDRTPRGDDLDFGLDFSADPFGGLQQHDQLYQEMLADATNGFFADATDPFGADDALSSWREADTGIGGDEAAVTTVTQKKVRFEETASSRASSVSSDDDPREEYPDLFADYDDPASRQRTHSSSMNFDVIHDADSEYEHYEFDDDDERVAFEIDAQDDSDTDMSDDSDDGETTDEESPEDQIARVNAIKAQRAKMIMPPPPSKSAPTTPVASKRSSPAPSRSHTTTSRVGTAKGGRGPRMGTFAHDPTRAFVTAAVGGSGIRVTCPTKPPEKDRAYWERARQALNSRDGSPSDSVSWTRSTPQLPNQPKRPFTARSTLGTMFDGNLDFLRNNDENGIVPKRFLVAARNDSMQSSMTSTTMTGEDESEDESTVNMTEFLQIEESSDDDEAPSAGILSPSKDFFGDAIFESSPMASHEHGNGLLSHFDQQPGLISSFRNNQNHARHVSSLAANPAKRAQTSEANALQKGRRSAANTPITPARKKRVSQDLDLTGAGIKKNASPLVQKQRRRSRGNSLSGIHQTLTRDRFAGNTN</sequence>
<feature type="compositionally biased region" description="Low complexity" evidence="1">
    <location>
        <begin position="386"/>
        <end position="404"/>
    </location>
</feature>
<dbReference type="Proteomes" id="UP001296104">
    <property type="component" value="Unassembled WGS sequence"/>
</dbReference>
<feature type="compositionally biased region" description="Basic and acidic residues" evidence="1">
    <location>
        <begin position="311"/>
        <end position="322"/>
    </location>
</feature>
<comment type="caution">
    <text evidence="2">The sequence shown here is derived from an EMBL/GenBank/DDBJ whole genome shotgun (WGS) entry which is preliminary data.</text>
</comment>
<feature type="compositionally biased region" description="Polar residues" evidence="1">
    <location>
        <begin position="694"/>
        <end position="703"/>
    </location>
</feature>
<proteinExistence type="predicted"/>
<evidence type="ECO:0000313" key="3">
    <source>
        <dbReference type="Proteomes" id="UP001296104"/>
    </source>
</evidence>
<reference evidence="2" key="1">
    <citation type="submission" date="2023-11" db="EMBL/GenBank/DDBJ databases">
        <authorList>
            <person name="Alioto T."/>
            <person name="Alioto T."/>
            <person name="Gomez Garrido J."/>
        </authorList>
    </citation>
    <scope>NUCLEOTIDE SEQUENCE</scope>
</reference>
<name>A0AAI9EE39_9PEZI</name>
<feature type="compositionally biased region" description="Basic and acidic residues" evidence="1">
    <location>
        <begin position="182"/>
        <end position="191"/>
    </location>
</feature>
<accession>A0AAI9EE39</accession>
<feature type="region of interest" description="Disordered" evidence="1">
    <location>
        <begin position="1"/>
        <end position="196"/>
    </location>
</feature>
<feature type="compositionally biased region" description="Basic and acidic residues" evidence="1">
    <location>
        <begin position="151"/>
        <end position="166"/>
    </location>
</feature>
<evidence type="ECO:0000313" key="2">
    <source>
        <dbReference type="EMBL" id="CAK4032784.1"/>
    </source>
</evidence>
<protein>
    <submittedName>
        <fullName evidence="2">Uncharacterized protein</fullName>
    </submittedName>
</protein>
<keyword evidence="3" id="KW-1185">Reference proteome</keyword>
<dbReference type="EMBL" id="CAVMBE010000070">
    <property type="protein sequence ID" value="CAK4032784.1"/>
    <property type="molecule type" value="Genomic_DNA"/>
</dbReference>
<evidence type="ECO:0000256" key="1">
    <source>
        <dbReference type="SAM" id="MobiDB-lite"/>
    </source>
</evidence>
<gene>
    <name evidence="2" type="ORF">LECACI_7A007942</name>
</gene>
<feature type="compositionally biased region" description="Polar residues" evidence="1">
    <location>
        <begin position="465"/>
        <end position="488"/>
    </location>
</feature>
<feature type="compositionally biased region" description="Acidic residues" evidence="1">
    <location>
        <begin position="105"/>
        <end position="145"/>
    </location>
</feature>